<keyword evidence="3" id="KW-1185">Reference proteome</keyword>
<dbReference type="KEGG" id="meg:DKB62_07695"/>
<dbReference type="OrthoDB" id="9787800at2"/>
<dbReference type="RefSeq" id="WP_107195323.1">
    <property type="nucleotide sequence ID" value="NZ_CP029462.1"/>
</dbReference>
<dbReference type="Pfam" id="PF00149">
    <property type="entry name" value="Metallophos"/>
    <property type="match status" value="1"/>
</dbReference>
<name>A0A346B012_9FIRM</name>
<dbReference type="InterPro" id="IPR029052">
    <property type="entry name" value="Metallo-depent_PP-like"/>
</dbReference>
<evidence type="ECO:0000259" key="1">
    <source>
        <dbReference type="Pfam" id="PF00149"/>
    </source>
</evidence>
<accession>A0A346B012</accession>
<dbReference type="InterPro" id="IPR004843">
    <property type="entry name" value="Calcineurin-like_PHP"/>
</dbReference>
<dbReference type="PANTHER" id="PTHR12905">
    <property type="entry name" value="METALLOPHOSPHOESTERASE"/>
    <property type="match status" value="1"/>
</dbReference>
<gene>
    <name evidence="2" type="ORF">DKB62_07695</name>
</gene>
<evidence type="ECO:0000313" key="2">
    <source>
        <dbReference type="EMBL" id="AXL21455.1"/>
    </source>
</evidence>
<dbReference type="InterPro" id="IPR051693">
    <property type="entry name" value="UPF0046_metallophosphoest"/>
</dbReference>
<sequence length="232" mass="26848">MIYITGDIHANPKRLGMNALAQRGIHMNPEDYIIICGDFGIPWVGESDETDHKWLEWLAQLSYTVLFVDGNHENFDQLCRYPVKNWSGGRVHELRPNLYHLLRGEVFTIEGQTFFTFGGAKSTDKALRWPSVSWWPQEEASADNFDKAAKNLTAHDFTVDYVITHTAPARFVDQVPNMSQWIEGCKTSQLLSGLEELMTYKKWYFGHFHVDYIRDDSVAAWIYQDIVPIEKK</sequence>
<reference evidence="2 3" key="1">
    <citation type="submission" date="2018-05" db="EMBL/GenBank/DDBJ databases">
        <title>Complete genome sequence of Megasphaera sp. AJH120T, isolated from the ceca of a chicken.</title>
        <authorList>
            <person name="Maki J."/>
            <person name="Looft T."/>
        </authorList>
    </citation>
    <scope>NUCLEOTIDE SEQUENCE [LARGE SCALE GENOMIC DNA]</scope>
    <source>
        <strain evidence="2 3">AJH120</strain>
    </source>
</reference>
<dbReference type="SUPFAM" id="SSF56300">
    <property type="entry name" value="Metallo-dependent phosphatases"/>
    <property type="match status" value="1"/>
</dbReference>
<dbReference type="EMBL" id="CP029462">
    <property type="protein sequence ID" value="AXL21455.1"/>
    <property type="molecule type" value="Genomic_DNA"/>
</dbReference>
<evidence type="ECO:0000313" key="3">
    <source>
        <dbReference type="Proteomes" id="UP000254337"/>
    </source>
</evidence>
<feature type="domain" description="Calcineurin-like phosphoesterase" evidence="1">
    <location>
        <begin position="2"/>
        <end position="180"/>
    </location>
</feature>
<protein>
    <submittedName>
        <fullName evidence="2">Serine/threonine protein phosphatase</fullName>
    </submittedName>
</protein>
<dbReference type="PANTHER" id="PTHR12905:SF0">
    <property type="entry name" value="CALCINEURIN-LIKE PHOSPHOESTERASE DOMAIN-CONTAINING PROTEIN"/>
    <property type="match status" value="1"/>
</dbReference>
<dbReference type="Proteomes" id="UP000254337">
    <property type="component" value="Chromosome"/>
</dbReference>
<proteinExistence type="predicted"/>
<dbReference type="GO" id="GO:0016787">
    <property type="term" value="F:hydrolase activity"/>
    <property type="evidence" value="ECO:0007669"/>
    <property type="project" value="InterPro"/>
</dbReference>
<dbReference type="CDD" id="cd00838">
    <property type="entry name" value="MPP_superfamily"/>
    <property type="match status" value="1"/>
</dbReference>
<organism evidence="2 3">
    <name type="scientific">Megasphaera stantonii</name>
    <dbReference type="NCBI Taxonomy" id="2144175"/>
    <lineage>
        <taxon>Bacteria</taxon>
        <taxon>Bacillati</taxon>
        <taxon>Bacillota</taxon>
        <taxon>Negativicutes</taxon>
        <taxon>Veillonellales</taxon>
        <taxon>Veillonellaceae</taxon>
        <taxon>Megasphaera</taxon>
    </lineage>
</organism>
<dbReference type="AlphaFoldDB" id="A0A346B012"/>
<dbReference type="Gene3D" id="3.60.21.10">
    <property type="match status" value="1"/>
</dbReference>